<evidence type="ECO:0000256" key="1">
    <source>
        <dbReference type="ARBA" id="ARBA00004323"/>
    </source>
</evidence>
<dbReference type="PANTHER" id="PTHR12137">
    <property type="entry name" value="CARBOHYDRATE SULFOTRANSFERASE"/>
    <property type="match status" value="1"/>
</dbReference>
<evidence type="ECO:0000256" key="6">
    <source>
        <dbReference type="ARBA" id="ARBA00023034"/>
    </source>
</evidence>
<organism evidence="10 11">
    <name type="scientific">Clavelina lepadiformis</name>
    <name type="common">Light-bulb sea squirt</name>
    <name type="synonym">Ascidia lepadiformis</name>
    <dbReference type="NCBI Taxonomy" id="159417"/>
    <lineage>
        <taxon>Eukaryota</taxon>
        <taxon>Metazoa</taxon>
        <taxon>Chordata</taxon>
        <taxon>Tunicata</taxon>
        <taxon>Ascidiacea</taxon>
        <taxon>Aplousobranchia</taxon>
        <taxon>Clavelinidae</taxon>
        <taxon>Clavelina</taxon>
    </lineage>
</organism>
<dbReference type="Proteomes" id="UP001642483">
    <property type="component" value="Unassembled WGS sequence"/>
</dbReference>
<gene>
    <name evidence="10" type="ORF">CVLEPA_LOCUS3337</name>
</gene>
<evidence type="ECO:0000256" key="4">
    <source>
        <dbReference type="ARBA" id="ARBA00022692"/>
    </source>
</evidence>
<feature type="transmembrane region" description="Helical" evidence="9">
    <location>
        <begin position="6"/>
        <end position="27"/>
    </location>
</feature>
<evidence type="ECO:0000256" key="8">
    <source>
        <dbReference type="ARBA" id="ARBA00023180"/>
    </source>
</evidence>
<name>A0ABP0F1G1_CLALP</name>
<evidence type="ECO:0000256" key="5">
    <source>
        <dbReference type="ARBA" id="ARBA00022989"/>
    </source>
</evidence>
<dbReference type="InterPro" id="IPR005331">
    <property type="entry name" value="Sulfotransferase"/>
</dbReference>
<dbReference type="InterPro" id="IPR018011">
    <property type="entry name" value="Carb_sulfotrans_8-10"/>
</dbReference>
<keyword evidence="7 9" id="KW-0472">Membrane</keyword>
<evidence type="ECO:0000256" key="2">
    <source>
        <dbReference type="ARBA" id="ARBA00006339"/>
    </source>
</evidence>
<evidence type="ECO:0000256" key="3">
    <source>
        <dbReference type="ARBA" id="ARBA00022679"/>
    </source>
</evidence>
<keyword evidence="11" id="KW-1185">Reference proteome</keyword>
<dbReference type="EC" id="2.8.2.-" evidence="9"/>
<keyword evidence="3 9" id="KW-0808">Transferase</keyword>
<proteinExistence type="inferred from homology"/>
<protein>
    <recommendedName>
        <fullName evidence="9">Carbohydrate sulfotransferase</fullName>
        <ecNumber evidence="9">2.8.2.-</ecNumber>
    </recommendedName>
</protein>
<dbReference type="EMBL" id="CAWYQH010000002">
    <property type="protein sequence ID" value="CAK8673554.1"/>
    <property type="molecule type" value="Genomic_DNA"/>
</dbReference>
<keyword evidence="9" id="KW-0735">Signal-anchor</keyword>
<evidence type="ECO:0000256" key="9">
    <source>
        <dbReference type="RuleBase" id="RU364020"/>
    </source>
</evidence>
<dbReference type="Pfam" id="PF03567">
    <property type="entry name" value="Sulfotransfer_2"/>
    <property type="match status" value="1"/>
</dbReference>
<comment type="subcellular location">
    <subcellularLocation>
        <location evidence="1 9">Golgi apparatus membrane</location>
        <topology evidence="1 9">Single-pass type II membrane protein</topology>
    </subcellularLocation>
</comment>
<keyword evidence="8 9" id="KW-0325">Glycoprotein</keyword>
<dbReference type="PANTHER" id="PTHR12137:SF33">
    <property type="entry name" value="CARBOHYDRATE SULFOTRANSFERASE 14"/>
    <property type="match status" value="1"/>
</dbReference>
<keyword evidence="4 9" id="KW-0812">Transmembrane</keyword>
<keyword evidence="5 9" id="KW-1133">Transmembrane helix</keyword>
<evidence type="ECO:0000256" key="7">
    <source>
        <dbReference type="ARBA" id="ARBA00023136"/>
    </source>
</evidence>
<evidence type="ECO:0000313" key="11">
    <source>
        <dbReference type="Proteomes" id="UP001642483"/>
    </source>
</evidence>
<accession>A0ABP0F1G1</accession>
<comment type="similarity">
    <text evidence="2 9">Belongs to the sulfotransferase 2 family.</text>
</comment>
<comment type="caution">
    <text evidence="10">The sequence shown here is derived from an EMBL/GenBank/DDBJ whole genome shotgun (WGS) entry which is preliminary data.</text>
</comment>
<keyword evidence="9" id="KW-0119">Carbohydrate metabolism</keyword>
<keyword evidence="6 9" id="KW-0333">Golgi apparatus</keyword>
<sequence>MHLFINKYLCIFILFVGNVVFINFLLYKLNHVKISSHAVKLDGISDYFSTSCFMTSDGADVGGRIKKRVSYIRGQCENEAVKDRLQFSQIKNTEWPWIYVSRKHRTLYCQTPKVGSTNWLKVFSVLEGKFNDTENSAQVHNVPLLLLSYLNATEREFVLTNYTKFMVIREPFQRILSAYRDKFLPHAGAGIPMFRNLGKKIAARYREDDAIPRDLKKYNKLAQKITPSFQEFLQYVVDGNNYVIPTHYSEPRHWQRQIDLCYPCRINYDYVIDMKYAEEEANFVLKSAGVPPEIRYPKNLNLPLDEMSKGDIAKRYQALPQQFYSKVNPKIVNDLYHYYKCDYDMFGFPPPPQF</sequence>
<evidence type="ECO:0000313" key="10">
    <source>
        <dbReference type="EMBL" id="CAK8673554.1"/>
    </source>
</evidence>
<reference evidence="10 11" key="1">
    <citation type="submission" date="2024-02" db="EMBL/GenBank/DDBJ databases">
        <authorList>
            <person name="Daric V."/>
            <person name="Darras S."/>
        </authorList>
    </citation>
    <scope>NUCLEOTIDE SEQUENCE [LARGE SCALE GENOMIC DNA]</scope>
</reference>